<sequence>MSRILRSLLQNLYNNPSLVKGRLYSRFYRKEYNAVKNLSLIKRLESITFSTRQYSNSSSFEPSKLIINKVDDDEIKSHGEDAVASVVERTDDSELAEDELEHLLPSQRQKHHSDLLLTKISESQTTHDVLYTYKRHRDVMNVRHYLETLKQLSNLVCKGIESGAILSETEDFRDLCHEIYRSTRRMELDELMSTLKYLCRLEVPSESKLIQSVLQMLKYYINDLELRQLIFLEFLLKKMPLTTLSDALRTALPILIENCLKPETLVNLSLMDLSQILSICVHGKVRNTGMVLKEIYKRGRIDKPSLAMTFIWNLSDIHIKWEKMILLTKEDILTREVLIKECIETLSRDISSLTQQQVETTLSKLCEAYEKRDICCYNEHFLQAVSDFIVHEKLGFVKVAHFIRKFLKMNYHCEKLTHYMMNLVLECPQDVPDARVGVIPLISFLSACDQHPSNVNDVLDILMDHKSVKLDPISTENHCL</sequence>
<dbReference type="AlphaFoldDB" id="A0AAW0YSD4"/>
<protein>
    <submittedName>
        <fullName evidence="1">Uncharacterized protein</fullName>
    </submittedName>
</protein>
<evidence type="ECO:0000313" key="1">
    <source>
        <dbReference type="EMBL" id="KAK8754491.1"/>
    </source>
</evidence>
<dbReference type="Proteomes" id="UP001445076">
    <property type="component" value="Unassembled WGS sequence"/>
</dbReference>
<evidence type="ECO:0000313" key="2">
    <source>
        <dbReference type="Proteomes" id="UP001445076"/>
    </source>
</evidence>
<comment type="caution">
    <text evidence="1">The sequence shown here is derived from an EMBL/GenBank/DDBJ whole genome shotgun (WGS) entry which is preliminary data.</text>
</comment>
<dbReference type="EMBL" id="JARKIK010000001">
    <property type="protein sequence ID" value="KAK8754491.1"/>
    <property type="molecule type" value="Genomic_DNA"/>
</dbReference>
<proteinExistence type="predicted"/>
<reference evidence="1 2" key="1">
    <citation type="journal article" date="2024" name="BMC Genomics">
        <title>Genome assembly of redclaw crayfish (Cherax quadricarinatus) provides insights into its immune adaptation and hypoxia tolerance.</title>
        <authorList>
            <person name="Liu Z."/>
            <person name="Zheng J."/>
            <person name="Li H."/>
            <person name="Fang K."/>
            <person name="Wang S."/>
            <person name="He J."/>
            <person name="Zhou D."/>
            <person name="Weng S."/>
            <person name="Chi M."/>
            <person name="Gu Z."/>
            <person name="He J."/>
            <person name="Li F."/>
            <person name="Wang M."/>
        </authorList>
    </citation>
    <scope>NUCLEOTIDE SEQUENCE [LARGE SCALE GENOMIC DNA]</scope>
    <source>
        <strain evidence="1">ZL_2023a</strain>
    </source>
</reference>
<gene>
    <name evidence="1" type="ORF">OTU49_016461</name>
</gene>
<organism evidence="1 2">
    <name type="scientific">Cherax quadricarinatus</name>
    <name type="common">Australian red claw crayfish</name>
    <dbReference type="NCBI Taxonomy" id="27406"/>
    <lineage>
        <taxon>Eukaryota</taxon>
        <taxon>Metazoa</taxon>
        <taxon>Ecdysozoa</taxon>
        <taxon>Arthropoda</taxon>
        <taxon>Crustacea</taxon>
        <taxon>Multicrustacea</taxon>
        <taxon>Malacostraca</taxon>
        <taxon>Eumalacostraca</taxon>
        <taxon>Eucarida</taxon>
        <taxon>Decapoda</taxon>
        <taxon>Pleocyemata</taxon>
        <taxon>Astacidea</taxon>
        <taxon>Parastacoidea</taxon>
        <taxon>Parastacidae</taxon>
        <taxon>Cherax</taxon>
    </lineage>
</organism>
<name>A0AAW0YSD4_CHEQU</name>
<keyword evidence="2" id="KW-1185">Reference proteome</keyword>
<accession>A0AAW0YSD4</accession>